<dbReference type="AlphaFoldDB" id="A0A6I4V054"/>
<feature type="coiled-coil region" evidence="1">
    <location>
        <begin position="403"/>
        <end position="434"/>
    </location>
</feature>
<keyword evidence="2" id="KW-0472">Membrane</keyword>
<gene>
    <name evidence="4" type="ORF">GRI43_03430</name>
</gene>
<feature type="domain" description="Peptidase M56" evidence="3">
    <location>
        <begin position="8"/>
        <end position="263"/>
    </location>
</feature>
<evidence type="ECO:0000313" key="5">
    <source>
        <dbReference type="Proteomes" id="UP000471435"/>
    </source>
</evidence>
<comment type="caution">
    <text evidence="4">The sequence shown here is derived from an EMBL/GenBank/DDBJ whole genome shotgun (WGS) entry which is preliminary data.</text>
</comment>
<feature type="transmembrane region" description="Helical" evidence="2">
    <location>
        <begin position="38"/>
        <end position="61"/>
    </location>
</feature>
<reference evidence="4 5" key="1">
    <citation type="submission" date="2019-12" db="EMBL/GenBank/DDBJ databases">
        <title>Genomic-based taxomic classification of the family Erythrobacteraceae.</title>
        <authorList>
            <person name="Xu L."/>
        </authorList>
    </citation>
    <scope>NUCLEOTIDE SEQUENCE [LARGE SCALE GENOMIC DNA]</scope>
    <source>
        <strain evidence="4 5">SW-109</strain>
    </source>
</reference>
<keyword evidence="5" id="KW-1185">Reference proteome</keyword>
<evidence type="ECO:0000259" key="3">
    <source>
        <dbReference type="Pfam" id="PF05569"/>
    </source>
</evidence>
<evidence type="ECO:0000256" key="1">
    <source>
        <dbReference type="SAM" id="Coils"/>
    </source>
</evidence>
<keyword evidence="2" id="KW-0812">Transmembrane</keyword>
<feature type="transmembrane region" description="Helical" evidence="2">
    <location>
        <begin position="100"/>
        <end position="122"/>
    </location>
</feature>
<dbReference type="PANTHER" id="PTHR34978:SF3">
    <property type="entry name" value="SLR0241 PROTEIN"/>
    <property type="match status" value="1"/>
</dbReference>
<protein>
    <recommendedName>
        <fullName evidence="3">Peptidase M56 domain-containing protein</fullName>
    </recommendedName>
</protein>
<proteinExistence type="predicted"/>
<dbReference type="Proteomes" id="UP000471435">
    <property type="component" value="Unassembled WGS sequence"/>
</dbReference>
<organism evidence="4 5">
    <name type="scientific">Pontixanthobacter luteolus</name>
    <dbReference type="NCBI Taxonomy" id="295089"/>
    <lineage>
        <taxon>Bacteria</taxon>
        <taxon>Pseudomonadati</taxon>
        <taxon>Pseudomonadota</taxon>
        <taxon>Alphaproteobacteria</taxon>
        <taxon>Sphingomonadales</taxon>
        <taxon>Erythrobacteraceae</taxon>
        <taxon>Pontixanthobacter</taxon>
    </lineage>
</organism>
<dbReference type="InterPro" id="IPR008756">
    <property type="entry name" value="Peptidase_M56"/>
</dbReference>
<dbReference type="OrthoDB" id="1628901at2"/>
<dbReference type="CDD" id="cd07341">
    <property type="entry name" value="M56_BlaR1_MecR1_like"/>
    <property type="match status" value="1"/>
</dbReference>
<evidence type="ECO:0000256" key="2">
    <source>
        <dbReference type="SAM" id="Phobius"/>
    </source>
</evidence>
<name>A0A6I4V054_9SPHN</name>
<dbReference type="PANTHER" id="PTHR34978">
    <property type="entry name" value="POSSIBLE SENSOR-TRANSDUCER PROTEIN BLAR"/>
    <property type="match status" value="1"/>
</dbReference>
<feature type="transmembrane region" description="Helical" evidence="2">
    <location>
        <begin position="6"/>
        <end position="26"/>
    </location>
</feature>
<dbReference type="EMBL" id="WTYP01000001">
    <property type="protein sequence ID" value="MXP46446.1"/>
    <property type="molecule type" value="Genomic_DNA"/>
</dbReference>
<keyword evidence="1" id="KW-0175">Coiled coil</keyword>
<accession>A0A6I4V054</accession>
<sequence>MTGEFQSFLFDTLVWTAALIALVLVLRRPVARYFGPHAAYALWFLPLARLVLPPIVLPAWLAPAEPLPAAETSQGSFTFIPAGPAEASSTLPAAPAPIDWSLLVLGIWLLGAAVFLVVRFGFYFRMRDELLEDARPVGEAGRIRLVETPATKSPVAFGVFDKVVALPTGFMARSNRKERDLALEHEFAHHGAHDLLVNVMIQPLFALHWFNPLGWLGWRAMRRDQEAACDARVIASRGEGEKAAYASVIASFAASANAPRPISLAAPMACPVIGEKSIIHRLRSLTMSDISTRRRIAGRALIGAALVALPLTASVSYAESITTPNPPPAPVAPAAPAAPAIGGIAPPAPAAPPAPPSALALQAGATAADDGKHVYVIREVEKDKNGKDVRRERKVIRHIEGDHELSKEEREEMMRELREELSEVDVEIEEAMKTYREVMIELQDEKGDMTRIEADCKAGGGAGEVTGKDGHKIVKLCTSEIMANALTGLKEARKAIASNPEMPSEMRAEVLKALDEKIKAWKAKS</sequence>
<dbReference type="Pfam" id="PF05569">
    <property type="entry name" value="Peptidase_M56"/>
    <property type="match status" value="1"/>
</dbReference>
<keyword evidence="2" id="KW-1133">Transmembrane helix</keyword>
<dbReference type="RefSeq" id="WP_160729676.1">
    <property type="nucleotide sequence ID" value="NZ_WTYP01000001.1"/>
</dbReference>
<evidence type="ECO:0000313" key="4">
    <source>
        <dbReference type="EMBL" id="MXP46446.1"/>
    </source>
</evidence>
<feature type="transmembrane region" description="Helical" evidence="2">
    <location>
        <begin position="296"/>
        <end position="318"/>
    </location>
</feature>
<dbReference type="InterPro" id="IPR052173">
    <property type="entry name" value="Beta-lactam_resp_regulator"/>
</dbReference>